<feature type="region of interest" description="Disordered" evidence="4">
    <location>
        <begin position="179"/>
        <end position="219"/>
    </location>
</feature>
<dbReference type="PROSITE" id="PS51319">
    <property type="entry name" value="TFIIS_N"/>
    <property type="match status" value="1"/>
</dbReference>
<evidence type="ECO:0000259" key="5">
    <source>
        <dbReference type="PROSITE" id="PS51319"/>
    </source>
</evidence>
<comment type="subcellular location">
    <subcellularLocation>
        <location evidence="1 3">Nucleus</location>
    </subcellularLocation>
</comment>
<dbReference type="GO" id="GO:0005634">
    <property type="term" value="C:nucleus"/>
    <property type="evidence" value="ECO:0007669"/>
    <property type="project" value="UniProtKB-SubCell"/>
</dbReference>
<dbReference type="SMART" id="SM00509">
    <property type="entry name" value="TFS2N"/>
    <property type="match status" value="1"/>
</dbReference>
<name>A0A6U3V691_9STRA</name>
<evidence type="ECO:0000256" key="4">
    <source>
        <dbReference type="SAM" id="MobiDB-lite"/>
    </source>
</evidence>
<dbReference type="EMBL" id="HBGS01036871">
    <property type="protein sequence ID" value="CAD9443562.1"/>
    <property type="molecule type" value="Transcribed_RNA"/>
</dbReference>
<dbReference type="Gene3D" id="1.20.930.10">
    <property type="entry name" value="Conserved domain common to transcription factors TFIIS, elongin A, CRSP70"/>
    <property type="match status" value="1"/>
</dbReference>
<dbReference type="AlphaFoldDB" id="A0A6U3V691"/>
<evidence type="ECO:0000313" key="6">
    <source>
        <dbReference type="EMBL" id="CAD9443562.1"/>
    </source>
</evidence>
<dbReference type="InterPro" id="IPR035441">
    <property type="entry name" value="TFIIS/LEDGF_dom_sf"/>
</dbReference>
<organism evidence="7">
    <name type="scientific">Octactis speculum</name>
    <dbReference type="NCBI Taxonomy" id="3111310"/>
    <lineage>
        <taxon>Eukaryota</taxon>
        <taxon>Sar</taxon>
        <taxon>Stramenopiles</taxon>
        <taxon>Ochrophyta</taxon>
        <taxon>Dictyochophyceae</taxon>
        <taxon>Dictyochales</taxon>
        <taxon>Dictyochaceae</taxon>
        <taxon>Octactis</taxon>
    </lineage>
</organism>
<dbReference type="EMBL" id="HBGS01036872">
    <property type="protein sequence ID" value="CAD9443564.1"/>
    <property type="molecule type" value="Transcribed_RNA"/>
</dbReference>
<feature type="domain" description="TFIIS N-terminal" evidence="5">
    <location>
        <begin position="233"/>
        <end position="307"/>
    </location>
</feature>
<accession>A0A6U3V691</accession>
<evidence type="ECO:0000313" key="7">
    <source>
        <dbReference type="EMBL" id="CAD9443564.1"/>
    </source>
</evidence>
<dbReference type="Pfam" id="PF08711">
    <property type="entry name" value="Med26"/>
    <property type="match status" value="1"/>
</dbReference>
<keyword evidence="2 3" id="KW-0539">Nucleus</keyword>
<protein>
    <recommendedName>
        <fullName evidence="5">TFIIS N-terminal domain-containing protein</fullName>
    </recommendedName>
</protein>
<reference evidence="7" key="1">
    <citation type="submission" date="2021-01" db="EMBL/GenBank/DDBJ databases">
        <authorList>
            <person name="Corre E."/>
            <person name="Pelletier E."/>
            <person name="Niang G."/>
            <person name="Scheremetjew M."/>
            <person name="Finn R."/>
            <person name="Kale V."/>
            <person name="Holt S."/>
            <person name="Cochrane G."/>
            <person name="Meng A."/>
            <person name="Brown T."/>
            <person name="Cohen L."/>
        </authorList>
    </citation>
    <scope>NUCLEOTIDE SEQUENCE</scope>
    <source>
        <strain evidence="7">CCMP1381</strain>
    </source>
</reference>
<evidence type="ECO:0000256" key="2">
    <source>
        <dbReference type="ARBA" id="ARBA00023242"/>
    </source>
</evidence>
<evidence type="ECO:0000256" key="1">
    <source>
        <dbReference type="ARBA" id="ARBA00004123"/>
    </source>
</evidence>
<sequence>MDETPVLRGNLSIKDGRYIITGKWAFSSDAFKEGDTSKFFLSAPAPDGAELPPGDGVEKFKGYFMMRKEGEEGGKIKVKEKKVKFSFEKGEGTKYHVNGRGSNQYGDFNLAGMFDSTSGRLALTKSYLEDEEVDADIEEDVEDDEEGIVEDLDADEVAQEIADLRADAAETLGVQIDISTPSESRKRRAGGLRAAAAEDGDGGGKRRKEATTMASSEAKTELLPTWDLATLEEHTRRLTEAQAANSVPDLLDVLGKLGDSSQRVTVDLLRTTGLGRVVKPLKKHSDKSIAEAAARIVSSWRQVVQNEDAAKSTA</sequence>
<dbReference type="InterPro" id="IPR017923">
    <property type="entry name" value="TFIIS_N"/>
</dbReference>
<evidence type="ECO:0000256" key="3">
    <source>
        <dbReference type="PROSITE-ProRule" id="PRU00649"/>
    </source>
</evidence>
<proteinExistence type="predicted"/>
<dbReference type="SUPFAM" id="SSF47676">
    <property type="entry name" value="Conserved domain common to transcription factors TFIIS, elongin A, CRSP70"/>
    <property type="match status" value="1"/>
</dbReference>
<dbReference type="InterPro" id="IPR003617">
    <property type="entry name" value="TFIIS/CRSP70_N_sub"/>
</dbReference>
<gene>
    <name evidence="6" type="ORF">DSPE1174_LOCUS19119</name>
    <name evidence="7" type="ORF">DSPE1174_LOCUS19120</name>
</gene>